<dbReference type="PANTHER" id="PTHR37954">
    <property type="entry name" value="BLL4979 PROTEIN"/>
    <property type="match status" value="1"/>
</dbReference>
<dbReference type="Proteomes" id="UP000290365">
    <property type="component" value="Chromosome"/>
</dbReference>
<dbReference type="PANTHER" id="PTHR37954:SF3">
    <property type="entry name" value="DUF169 DOMAIN-CONTAINING PROTEIN"/>
    <property type="match status" value="1"/>
</dbReference>
<dbReference type="InterPro" id="IPR003748">
    <property type="entry name" value="DUF169"/>
</dbReference>
<accession>A0A4P6K354</accession>
<dbReference type="KEGG" id="kbs:EPA93_42645"/>
<dbReference type="OrthoDB" id="149847at2"/>
<dbReference type="AlphaFoldDB" id="A0A4P6K354"/>
<evidence type="ECO:0000313" key="1">
    <source>
        <dbReference type="EMBL" id="QBD82323.1"/>
    </source>
</evidence>
<protein>
    <recommendedName>
        <fullName evidence="3">DUF169 domain-containing protein</fullName>
    </recommendedName>
</protein>
<gene>
    <name evidence="1" type="ORF">EPA93_42645</name>
</gene>
<evidence type="ECO:0000313" key="2">
    <source>
        <dbReference type="Proteomes" id="UP000290365"/>
    </source>
</evidence>
<proteinExistence type="predicted"/>
<dbReference type="Pfam" id="PF02596">
    <property type="entry name" value="DUF169"/>
    <property type="match status" value="1"/>
</dbReference>
<reference evidence="1 2" key="1">
    <citation type="submission" date="2019-01" db="EMBL/GenBank/DDBJ databases">
        <title>Ktedonosporobacter rubrisoli SCAWS-G2.</title>
        <authorList>
            <person name="Huang Y."/>
            <person name="Yan B."/>
        </authorList>
    </citation>
    <scope>NUCLEOTIDE SEQUENCE [LARGE SCALE GENOMIC DNA]</scope>
    <source>
        <strain evidence="1 2">SCAWS-G2</strain>
    </source>
</reference>
<organism evidence="1 2">
    <name type="scientific">Ktedonosporobacter rubrisoli</name>
    <dbReference type="NCBI Taxonomy" id="2509675"/>
    <lineage>
        <taxon>Bacteria</taxon>
        <taxon>Bacillati</taxon>
        <taxon>Chloroflexota</taxon>
        <taxon>Ktedonobacteria</taxon>
        <taxon>Ktedonobacterales</taxon>
        <taxon>Ktedonosporobacteraceae</taxon>
        <taxon>Ktedonosporobacter</taxon>
    </lineage>
</organism>
<sequence length="236" mass="25775">MILYQELAKEFTHLLQSQHVPVALAFVESAPEGVKHSTTGVPSACTFWRLAENGVFYATADDHQECPIGMMTMGFTMPASAQQRAQTLVETMANVQYFSPSEVAALPVVKKPHESIVYGRLDQMPIEPDVVLNILNTEQAMLIAEALGRVNWLEGGQSAFGRPTCGVIPRTLQTDETSMSFGCVGARTYVGLTPGEVVLTIPGHRFAELVEKLRTIVAANEALAPFHQQQKARFTA</sequence>
<evidence type="ECO:0008006" key="3">
    <source>
        <dbReference type="Google" id="ProtNLM"/>
    </source>
</evidence>
<keyword evidence="2" id="KW-1185">Reference proteome</keyword>
<dbReference type="EMBL" id="CP035758">
    <property type="protein sequence ID" value="QBD82323.1"/>
    <property type="molecule type" value="Genomic_DNA"/>
</dbReference>
<name>A0A4P6K354_KTERU</name>